<evidence type="ECO:0000313" key="4">
    <source>
        <dbReference type="EMBL" id="KAJ8040251.1"/>
    </source>
</evidence>
<evidence type="ECO:0000259" key="3">
    <source>
        <dbReference type="Pfam" id="PF00685"/>
    </source>
</evidence>
<accession>A0A9Q1C916</accession>
<evidence type="ECO:0000313" key="5">
    <source>
        <dbReference type="Proteomes" id="UP001152320"/>
    </source>
</evidence>
<dbReference type="Pfam" id="PF00685">
    <property type="entry name" value="Sulfotransfer_1"/>
    <property type="match status" value="1"/>
</dbReference>
<dbReference type="OrthoDB" id="205623at2759"/>
<dbReference type="SUPFAM" id="SSF52540">
    <property type="entry name" value="P-loop containing nucleoside triphosphate hydrolases"/>
    <property type="match status" value="1"/>
</dbReference>
<gene>
    <name evidence="4" type="ORF">HOLleu_14487</name>
</gene>
<keyword evidence="5" id="KW-1185">Reference proteome</keyword>
<dbReference type="GO" id="GO:0008146">
    <property type="term" value="F:sulfotransferase activity"/>
    <property type="evidence" value="ECO:0007669"/>
    <property type="project" value="InterPro"/>
</dbReference>
<evidence type="ECO:0000256" key="1">
    <source>
        <dbReference type="ARBA" id="ARBA00005771"/>
    </source>
</evidence>
<dbReference type="InterPro" id="IPR000863">
    <property type="entry name" value="Sulfotransferase_dom"/>
</dbReference>
<dbReference type="EMBL" id="JAIZAY010000006">
    <property type="protein sequence ID" value="KAJ8040251.1"/>
    <property type="molecule type" value="Genomic_DNA"/>
</dbReference>
<sequence>MSGDLDRLQSNAITFAQAQSEEEINCLGTDGQHKYKGYTFYSLQTPENLDALQTFEVRDDDVYCVTYPKSGTHWIWEILQLIMADGDASKTDRNLMVVALELTVAPSPDKIRQSTPGYKIFEKVPSPRLIPTHIPEPLCPPQWFSKKPKIIYFARNPKDVMVSFYAFAKSIIDPKLRSWDAFFEYFCSDDVPNGPWFDHVLRYWQHREKENFLFVKYEDFHKDLKGNIIRIAEFIGKNLSDDVIESITQQCTIAGMRKTYNKIEEDYPEKGKMFTHFLRQISYLRKGVVGGWKEYFSPEQNEFFDKLYAEKMAGSGLSFDFEL</sequence>
<dbReference type="InterPro" id="IPR027417">
    <property type="entry name" value="P-loop_NTPase"/>
</dbReference>
<proteinExistence type="inferred from homology"/>
<dbReference type="AlphaFoldDB" id="A0A9Q1C916"/>
<reference evidence="4" key="1">
    <citation type="submission" date="2021-10" db="EMBL/GenBank/DDBJ databases">
        <title>Tropical sea cucumber genome reveals ecological adaptation and Cuvierian tubules defense mechanism.</title>
        <authorList>
            <person name="Chen T."/>
        </authorList>
    </citation>
    <scope>NUCLEOTIDE SEQUENCE</scope>
    <source>
        <strain evidence="4">Nanhai2018</strain>
        <tissue evidence="4">Muscle</tissue>
    </source>
</reference>
<feature type="domain" description="Sulfotransferase" evidence="3">
    <location>
        <begin position="59"/>
        <end position="316"/>
    </location>
</feature>
<dbReference type="Proteomes" id="UP001152320">
    <property type="component" value="Chromosome 6"/>
</dbReference>
<dbReference type="PANTHER" id="PTHR11783">
    <property type="entry name" value="SULFOTRANSFERASE SULT"/>
    <property type="match status" value="1"/>
</dbReference>
<comment type="caution">
    <text evidence="4">The sequence shown here is derived from an EMBL/GenBank/DDBJ whole genome shotgun (WGS) entry which is preliminary data.</text>
</comment>
<name>A0A9Q1C916_HOLLE</name>
<organism evidence="4 5">
    <name type="scientific">Holothuria leucospilota</name>
    <name type="common">Black long sea cucumber</name>
    <name type="synonym">Mertensiothuria leucospilota</name>
    <dbReference type="NCBI Taxonomy" id="206669"/>
    <lineage>
        <taxon>Eukaryota</taxon>
        <taxon>Metazoa</taxon>
        <taxon>Echinodermata</taxon>
        <taxon>Eleutherozoa</taxon>
        <taxon>Echinozoa</taxon>
        <taxon>Holothuroidea</taxon>
        <taxon>Aspidochirotacea</taxon>
        <taxon>Aspidochirotida</taxon>
        <taxon>Holothuriidae</taxon>
        <taxon>Holothuria</taxon>
    </lineage>
</organism>
<dbReference type="Gene3D" id="3.40.50.300">
    <property type="entry name" value="P-loop containing nucleotide triphosphate hydrolases"/>
    <property type="match status" value="1"/>
</dbReference>
<comment type="similarity">
    <text evidence="1">Belongs to the sulfotransferase 1 family.</text>
</comment>
<evidence type="ECO:0000256" key="2">
    <source>
        <dbReference type="ARBA" id="ARBA00022679"/>
    </source>
</evidence>
<keyword evidence="2" id="KW-0808">Transferase</keyword>
<protein>
    <submittedName>
        <fullName evidence="4">Sulfotransferase 1C2</fullName>
    </submittedName>
</protein>